<dbReference type="InterPro" id="IPR015897">
    <property type="entry name" value="CHK_kinase-like"/>
</dbReference>
<dbReference type="Pfam" id="PF02958">
    <property type="entry name" value="EcKL"/>
    <property type="match status" value="1"/>
</dbReference>
<evidence type="ECO:0000313" key="2">
    <source>
        <dbReference type="Proteomes" id="UP000694920"/>
    </source>
</evidence>
<dbReference type="SUPFAM" id="SSF56112">
    <property type="entry name" value="Protein kinase-like (PK-like)"/>
    <property type="match status" value="1"/>
</dbReference>
<dbReference type="GeneID" id="107270730"/>
<accession>A0AAJ7FP88</accession>
<evidence type="ECO:0000259" key="1">
    <source>
        <dbReference type="SMART" id="SM00587"/>
    </source>
</evidence>
<dbReference type="KEGG" id="ccin:107270730"/>
<dbReference type="Gene3D" id="3.90.1200.10">
    <property type="match status" value="1"/>
</dbReference>
<dbReference type="PANTHER" id="PTHR11012:SF56">
    <property type="entry name" value="CHK KINASE-LIKE DOMAIN-CONTAINING PROTEIN-RELATED"/>
    <property type="match status" value="1"/>
</dbReference>
<evidence type="ECO:0000313" key="3">
    <source>
        <dbReference type="RefSeq" id="XP_015601492.1"/>
    </source>
</evidence>
<keyword evidence="2" id="KW-1185">Reference proteome</keyword>
<feature type="domain" description="CHK kinase-like" evidence="1">
    <location>
        <begin position="163"/>
        <end position="359"/>
    </location>
</feature>
<dbReference type="RefSeq" id="XP_015601492.1">
    <property type="nucleotide sequence ID" value="XM_015746006.2"/>
</dbReference>
<dbReference type="Proteomes" id="UP000694920">
    <property type="component" value="Unplaced"/>
</dbReference>
<protein>
    <submittedName>
        <fullName evidence="3">Uncharacterized protein LOC107270730</fullName>
    </submittedName>
</protein>
<name>A0AAJ7FP88_CEPCN</name>
<organism evidence="2 3">
    <name type="scientific">Cephus cinctus</name>
    <name type="common">Wheat stem sawfly</name>
    <dbReference type="NCBI Taxonomy" id="211228"/>
    <lineage>
        <taxon>Eukaryota</taxon>
        <taxon>Metazoa</taxon>
        <taxon>Ecdysozoa</taxon>
        <taxon>Arthropoda</taxon>
        <taxon>Hexapoda</taxon>
        <taxon>Insecta</taxon>
        <taxon>Pterygota</taxon>
        <taxon>Neoptera</taxon>
        <taxon>Endopterygota</taxon>
        <taxon>Hymenoptera</taxon>
        <taxon>Cephoidea</taxon>
        <taxon>Cephidae</taxon>
        <taxon>Cephus</taxon>
    </lineage>
</organism>
<dbReference type="PANTHER" id="PTHR11012">
    <property type="entry name" value="PROTEIN KINASE-LIKE DOMAIN-CONTAINING"/>
    <property type="match status" value="1"/>
</dbReference>
<dbReference type="InterPro" id="IPR011009">
    <property type="entry name" value="Kinase-like_dom_sf"/>
</dbReference>
<sequence length="441" mass="50847">MTLSFMVTQVESRVSNVATKQTGRFKLPEWLDEDFLQLCMQRGENDPTIRVLKHSVTIGSISSYPNAVSTYRVSVEFKRRPRSRNILDFKPQEVRSLIIKVMNHDNQDSKSLDTIYLIEKEIELLSKTIPAIHKIVSMEYPQSGIQQFTSHCIYSELQPRPLIVVEDLHNLGYCIASPKGHRGLDLEHSTMVMRVLATFHAGSIAIYEKDPSSMKHYEANVWNKQNESLVKDFIELTVKDVADEVATWPGYGEKYSAKIRGLRKNLLSRVNAAVTRDPESFNVLVHGDLWFNNILFKYDMTGTGISDLMFVNFSNARYSSPVIDLQHFLFSSPVDEVRSKNYTRLLRVYYESLVYVMGKFKVNTKPPTFEELTKEMTKRGSYGILIAFILLPIVLGEKTLNHNFLNNPDVIKSRRKFYSTENYRSALKRLLPIFEERGLFD</sequence>
<gene>
    <name evidence="3" type="primary">LOC107270730</name>
</gene>
<reference evidence="3" key="1">
    <citation type="submission" date="2025-08" db="UniProtKB">
        <authorList>
            <consortium name="RefSeq"/>
        </authorList>
    </citation>
    <scope>IDENTIFICATION</scope>
</reference>
<dbReference type="AlphaFoldDB" id="A0AAJ7FP88"/>
<dbReference type="SMART" id="SM00587">
    <property type="entry name" value="CHK"/>
    <property type="match status" value="1"/>
</dbReference>
<dbReference type="InterPro" id="IPR004119">
    <property type="entry name" value="EcKL"/>
</dbReference>
<proteinExistence type="predicted"/>